<evidence type="ECO:0000313" key="4">
    <source>
        <dbReference type="Proteomes" id="UP000288805"/>
    </source>
</evidence>
<dbReference type="EMBL" id="QGNW01001142">
    <property type="protein sequence ID" value="RVW53685.1"/>
    <property type="molecule type" value="Genomic_DNA"/>
</dbReference>
<feature type="domain" description="Reverse transcriptase Ty1/copia-type" evidence="2">
    <location>
        <begin position="11"/>
        <end position="80"/>
    </location>
</feature>
<protein>
    <submittedName>
        <fullName evidence="3">Retrovirus-related Pol polyprotein from transposon RE1</fullName>
    </submittedName>
</protein>
<dbReference type="GO" id="GO:0004190">
    <property type="term" value="F:aspartic-type endopeptidase activity"/>
    <property type="evidence" value="ECO:0007669"/>
    <property type="project" value="UniProtKB-KW"/>
</dbReference>
<dbReference type="AlphaFoldDB" id="A0A438F138"/>
<dbReference type="CDD" id="cd09272">
    <property type="entry name" value="RNase_HI_RT_Ty1"/>
    <property type="match status" value="1"/>
</dbReference>
<comment type="caution">
    <text evidence="3">The sequence shown here is derived from an EMBL/GenBank/DDBJ whole genome shotgun (WGS) entry which is preliminary data.</text>
</comment>
<reference evidence="3 4" key="1">
    <citation type="journal article" date="2018" name="PLoS Genet.">
        <title>Population sequencing reveals clonal diversity and ancestral inbreeding in the grapevine cultivar Chardonnay.</title>
        <authorList>
            <person name="Roach M.J."/>
            <person name="Johnson D.L."/>
            <person name="Bohlmann J."/>
            <person name="van Vuuren H.J."/>
            <person name="Jones S.J."/>
            <person name="Pretorius I.S."/>
            <person name="Schmidt S.A."/>
            <person name="Borneman A.R."/>
        </authorList>
    </citation>
    <scope>NUCLEOTIDE SEQUENCE [LARGE SCALE GENOMIC DNA]</scope>
    <source>
        <strain evidence="4">cv. Chardonnay</strain>
        <tissue evidence="3">Leaf</tissue>
    </source>
</reference>
<organism evidence="3 4">
    <name type="scientific">Vitis vinifera</name>
    <name type="common">Grape</name>
    <dbReference type="NCBI Taxonomy" id="29760"/>
    <lineage>
        <taxon>Eukaryota</taxon>
        <taxon>Viridiplantae</taxon>
        <taxon>Streptophyta</taxon>
        <taxon>Embryophyta</taxon>
        <taxon>Tracheophyta</taxon>
        <taxon>Spermatophyta</taxon>
        <taxon>Magnoliopsida</taxon>
        <taxon>eudicotyledons</taxon>
        <taxon>Gunneridae</taxon>
        <taxon>Pentapetalae</taxon>
        <taxon>rosids</taxon>
        <taxon>Vitales</taxon>
        <taxon>Vitaceae</taxon>
        <taxon>Viteae</taxon>
        <taxon>Vitis</taxon>
    </lineage>
</organism>
<accession>A0A438F138</accession>
<gene>
    <name evidence="3" type="primary">RE1_2576</name>
    <name evidence="3" type="ORF">CK203_069039</name>
</gene>
<dbReference type="Pfam" id="PF07727">
    <property type="entry name" value="RVT_2"/>
    <property type="match status" value="1"/>
</dbReference>
<name>A0A438F138_VITVI</name>
<dbReference type="InterPro" id="IPR013103">
    <property type="entry name" value="RVT_2"/>
</dbReference>
<proteinExistence type="predicted"/>
<dbReference type="Proteomes" id="UP000288805">
    <property type="component" value="Unassembled WGS sequence"/>
</dbReference>
<dbReference type="PANTHER" id="PTHR11439:SF440">
    <property type="entry name" value="INTEGRASE CATALYTIC DOMAIN-CONTAINING PROTEIN"/>
    <property type="match status" value="1"/>
</dbReference>
<evidence type="ECO:0000256" key="1">
    <source>
        <dbReference type="SAM" id="MobiDB-lite"/>
    </source>
</evidence>
<dbReference type="PANTHER" id="PTHR11439">
    <property type="entry name" value="GAG-POL-RELATED RETROTRANSPOSON"/>
    <property type="match status" value="1"/>
</dbReference>
<feature type="compositionally biased region" description="Polar residues" evidence="1">
    <location>
        <begin position="1"/>
        <end position="13"/>
    </location>
</feature>
<dbReference type="InterPro" id="IPR043502">
    <property type="entry name" value="DNA/RNA_pol_sf"/>
</dbReference>
<evidence type="ECO:0000259" key="2">
    <source>
        <dbReference type="Pfam" id="PF07727"/>
    </source>
</evidence>
<sequence>MKESGYKQSQVTGNDEREKHEVKQRLATEFEIKELGKLKYFLGIEVAYSTRGIFISQQKYVTNLLAKTRKIRCKPVSTPMDPNHKLGEIEEGPVKNNTFALEAYTDADYGGSLVDRRSTTGYCTFLGGNLVTWRSKKQNVVVRSFAESEFRVIAQGLCELLWLKIILDDLRIKWDGPMKLYCDNKSTINIAHNPIQHDRTKHIEIDRHFIKEKLEEGVVWITYDALTIRNLDIHGKNASKPTTSSKEWGYDEGQQRNNGFNQEEIEKIRALLGTLEKPSGTCSLVLSSKFPISIGLKVSDETFVKSWVIDSNATNHITHSSLQFKNYNPCPSSGKIVIADGSLKTVVGDLGKIIGLAKEWNKLYYLETLRENSFKEDKDYDFYFVDPLKVIVLVPVHFAFEPTSEPVFELVPEPKSSPTEPTGN</sequence>
<dbReference type="SUPFAM" id="SSF56672">
    <property type="entry name" value="DNA/RNA polymerases"/>
    <property type="match status" value="1"/>
</dbReference>
<feature type="region of interest" description="Disordered" evidence="1">
    <location>
        <begin position="1"/>
        <end position="22"/>
    </location>
</feature>
<evidence type="ECO:0000313" key="3">
    <source>
        <dbReference type="EMBL" id="RVW53685.1"/>
    </source>
</evidence>